<evidence type="ECO:0000313" key="4">
    <source>
        <dbReference type="Proteomes" id="UP000278983"/>
    </source>
</evidence>
<dbReference type="Proteomes" id="UP000278983">
    <property type="component" value="Unassembled WGS sequence"/>
</dbReference>
<dbReference type="OrthoDB" id="9808630at2"/>
<keyword evidence="1" id="KW-0732">Signal</keyword>
<protein>
    <submittedName>
        <fullName evidence="3">DUF3943 domain-containing protein</fullName>
    </submittedName>
</protein>
<feature type="chain" id="PRO_5018793370" evidence="1">
    <location>
        <begin position="21"/>
        <end position="839"/>
    </location>
</feature>
<evidence type="ECO:0000256" key="1">
    <source>
        <dbReference type="SAM" id="SignalP"/>
    </source>
</evidence>
<sequence>MNNRSLILFMLTMNCILAYAQMSVVTTNRNIALGVNHRTADSALVSCCNLGLLANTDTLHGIQTGLLTSVVQRDLRGTNIAGLFALSLGNVSGLQGGGIVNAVGRRMHGLQVAGLSNVAGGIQGVQIAGLSNISRLTLHGLQLSAVSNIATNVNLGMQASLVANISARQMRGIQMGAYNYADTVSGVQVGLFNVCITNPRGVQVGLVNYSCDSLRHSYGLINIHPDTKINLMFFGGTGSRFNTALRLYNGTSYKIIGIGSRYRELDKKFSGTLYYRLGRMFRITNHWIVGADIGFQHIENFNRDNADVPERLYGITPRLTTDHQLTKSLGLHAALGYESTRYYSRDAVYRQGMLFEAGLTYCLRPISSRGASPYYRPARRYVLRTDSITRRPWLAAAEVMGINTSIHLFDRFVLNEDFAQTTLHSISDNFHTAFVWDNDLFNTNMFAHPYHGNLYFTSARSNGMNFWQACPYVLGGSLMWEFFGEATPSSINDIFATSIGGTALGETLFRISALPLDDSKRGMQRFWRELLGGIISPMRALNRIITGNAWRVRPKDNRYHDYERLPINLSVSAGTRYLADNGALFRGEYNPYVNLMLNYGNPFSEENKPYDFFSLETTFGLSANQPIVNAIHLVGQLWSTPINSGKSIDMKFGIYQHFNFYNSEPVKDGSDIVPYRIGEAASVGAGFIYRLSQIGHLARMEQRIFFNGIILGGSLSDYFHIMERDYNLGSGISAKVQTMTQFGRFARFSLDTDFYKIWTWKGYDEERVSRLDNLEYANAQGDVGNAVLFVLNPRLQVNLTRHLLFDFYCSNYYRHTYYRDHPNVRVHTFEIRAGLTFEL</sequence>
<feature type="domain" description="DUF3943" evidence="2">
    <location>
        <begin position="433"/>
        <end position="538"/>
    </location>
</feature>
<name>A0A3S0RBU8_9BACT</name>
<dbReference type="EMBL" id="RYYU01000001">
    <property type="protein sequence ID" value="RUL60221.1"/>
    <property type="molecule type" value="Genomic_DNA"/>
</dbReference>
<proteinExistence type="predicted"/>
<dbReference type="InterPro" id="IPR025079">
    <property type="entry name" value="DUF3943"/>
</dbReference>
<organism evidence="3 4">
    <name type="scientific">Prevotella koreensis</name>
    <dbReference type="NCBI Taxonomy" id="2490854"/>
    <lineage>
        <taxon>Bacteria</taxon>
        <taxon>Pseudomonadati</taxon>
        <taxon>Bacteroidota</taxon>
        <taxon>Bacteroidia</taxon>
        <taxon>Bacteroidales</taxon>
        <taxon>Prevotellaceae</taxon>
        <taxon>Prevotella</taxon>
    </lineage>
</organism>
<dbReference type="InterPro" id="IPR058093">
    <property type="entry name" value="LA_2272-like"/>
</dbReference>
<accession>A0A3S0RBU8</accession>
<dbReference type="Pfam" id="PF13084">
    <property type="entry name" value="DUF3943"/>
    <property type="match status" value="1"/>
</dbReference>
<gene>
    <name evidence="3" type="ORF">EHV08_11025</name>
</gene>
<comment type="caution">
    <text evidence="3">The sequence shown here is derived from an EMBL/GenBank/DDBJ whole genome shotgun (WGS) entry which is preliminary data.</text>
</comment>
<evidence type="ECO:0000259" key="2">
    <source>
        <dbReference type="Pfam" id="PF13084"/>
    </source>
</evidence>
<evidence type="ECO:0000313" key="3">
    <source>
        <dbReference type="EMBL" id="RUL60221.1"/>
    </source>
</evidence>
<dbReference type="AlphaFoldDB" id="A0A3S0RBU8"/>
<dbReference type="NCBIfam" id="NF047436">
    <property type="entry name" value="LA_2272_repeat"/>
    <property type="match status" value="1"/>
</dbReference>
<reference evidence="3 4" key="1">
    <citation type="submission" date="2018-12" db="EMBL/GenBank/DDBJ databases">
        <title>Genome sequencing of Prevotella sp. KCOM 3155 (= JS262).</title>
        <authorList>
            <person name="Kook J.-K."/>
            <person name="Park S.-N."/>
            <person name="Lim Y.K."/>
        </authorList>
    </citation>
    <scope>NUCLEOTIDE SEQUENCE [LARGE SCALE GENOMIC DNA]</scope>
    <source>
        <strain evidence="3 4">KCOM 3155</strain>
    </source>
</reference>
<keyword evidence="4" id="KW-1185">Reference proteome</keyword>
<feature type="signal peptide" evidence="1">
    <location>
        <begin position="1"/>
        <end position="20"/>
    </location>
</feature>